<keyword evidence="3" id="KW-1185">Reference proteome</keyword>
<dbReference type="EMBL" id="CATNWA010009864">
    <property type="protein sequence ID" value="CAI9558828.1"/>
    <property type="molecule type" value="Genomic_DNA"/>
</dbReference>
<feature type="compositionally biased region" description="Basic and acidic residues" evidence="1">
    <location>
        <begin position="1"/>
        <end position="28"/>
    </location>
</feature>
<feature type="non-terminal residue" evidence="2">
    <location>
        <position position="91"/>
    </location>
</feature>
<protein>
    <submittedName>
        <fullName evidence="2">Uncharacterized protein</fullName>
    </submittedName>
</protein>
<comment type="caution">
    <text evidence="2">The sequence shown here is derived from an EMBL/GenBank/DDBJ whole genome shotgun (WGS) entry which is preliminary data.</text>
</comment>
<gene>
    <name evidence="2" type="ORF">SPARVUS_LOCUS4982899</name>
</gene>
<sequence>MKDTEWRSVEGLAERGGGHEWRSVEGLEKGGGGPVEVSGGIGKREKDTEGESGEGLAEGEGEYKTVSGVDESGRAFHDRLGRIVYGGSANG</sequence>
<evidence type="ECO:0000313" key="2">
    <source>
        <dbReference type="EMBL" id="CAI9558828.1"/>
    </source>
</evidence>
<accession>A0ABN9CH35</accession>
<feature type="compositionally biased region" description="Acidic residues" evidence="1">
    <location>
        <begin position="50"/>
        <end position="60"/>
    </location>
</feature>
<reference evidence="2" key="1">
    <citation type="submission" date="2023-05" db="EMBL/GenBank/DDBJ databases">
        <authorList>
            <person name="Stuckert A."/>
        </authorList>
    </citation>
    <scope>NUCLEOTIDE SEQUENCE</scope>
</reference>
<feature type="region of interest" description="Disordered" evidence="1">
    <location>
        <begin position="1"/>
        <end position="72"/>
    </location>
</feature>
<proteinExistence type="predicted"/>
<evidence type="ECO:0000256" key="1">
    <source>
        <dbReference type="SAM" id="MobiDB-lite"/>
    </source>
</evidence>
<evidence type="ECO:0000313" key="3">
    <source>
        <dbReference type="Proteomes" id="UP001162483"/>
    </source>
</evidence>
<organism evidence="2 3">
    <name type="scientific">Staurois parvus</name>
    <dbReference type="NCBI Taxonomy" id="386267"/>
    <lineage>
        <taxon>Eukaryota</taxon>
        <taxon>Metazoa</taxon>
        <taxon>Chordata</taxon>
        <taxon>Craniata</taxon>
        <taxon>Vertebrata</taxon>
        <taxon>Euteleostomi</taxon>
        <taxon>Amphibia</taxon>
        <taxon>Batrachia</taxon>
        <taxon>Anura</taxon>
        <taxon>Neobatrachia</taxon>
        <taxon>Ranoidea</taxon>
        <taxon>Ranidae</taxon>
        <taxon>Staurois</taxon>
    </lineage>
</organism>
<name>A0ABN9CH35_9NEOB</name>
<dbReference type="Proteomes" id="UP001162483">
    <property type="component" value="Unassembled WGS sequence"/>
</dbReference>